<reference evidence="1 2" key="1">
    <citation type="submission" date="2019-04" db="EMBL/GenBank/DDBJ databases">
        <authorList>
            <person name="Van Vliet M D."/>
        </authorList>
    </citation>
    <scope>NUCLEOTIDE SEQUENCE [LARGE SCALE GENOMIC DNA]</scope>
    <source>
        <strain evidence="1 2">F1</strain>
    </source>
</reference>
<sequence length="454" mass="50804">MQKTWLCSVVFLMAVVPMGVVGKTVESTYQVPEGLVRGGAFIDRFLPVPLQGELRSDVWGGDNVVPRDVNNGIEDAAYSYWGGNIVVGDDGKNHLFVCRWPENNVKGGGKKSGHHTWWSSVVVHAVSDSPLGPYKVVEEIGPGHNPEIYRIKDGSYIVGCVWENAYKAPTINGPWKKIPYRFEWLDKEQNQTNRTYVPREDGSVLMVNKRGFVFISDKADEHFRQITPKSFYPHIEGAHLEDPVVWKDEVQYNLVVNDCYGRVAFYFRSPDGITWKWAPGHAYDVHIMKHEGGTAERWWKFERPKVRQDRYGRATHMNFAVIDSTKDADVANDNHSSKNIVVPLVVPRRLQILDTDPITPETKEIRVRILAEENFQPLQEVDVQSLTFGAPEQVNFGKGCKPRSSRAAGDDLVVTFDGAGNGVSNDSFAAKLIGRSKGGGLLFGYATLPASAKE</sequence>
<evidence type="ECO:0000313" key="2">
    <source>
        <dbReference type="Proteomes" id="UP000366872"/>
    </source>
</evidence>
<name>A0A6C2UDH3_PONDE</name>
<dbReference type="EMBL" id="CAAHFG010000005">
    <property type="protein sequence ID" value="VGO17939.1"/>
    <property type="molecule type" value="Genomic_DNA"/>
</dbReference>
<accession>A0A6C2UDH3</accession>
<evidence type="ECO:0000313" key="1">
    <source>
        <dbReference type="EMBL" id="VGO17939.1"/>
    </source>
</evidence>
<dbReference type="AlphaFoldDB" id="A0A6C2UDH3"/>
<dbReference type="CDD" id="cd08994">
    <property type="entry name" value="GH43_62_32_68_117_130-like"/>
    <property type="match status" value="1"/>
</dbReference>
<protein>
    <submittedName>
        <fullName evidence="1">Uncharacterized protein</fullName>
    </submittedName>
</protein>
<organism evidence="1 2">
    <name type="scientific">Pontiella desulfatans</name>
    <dbReference type="NCBI Taxonomy" id="2750659"/>
    <lineage>
        <taxon>Bacteria</taxon>
        <taxon>Pseudomonadati</taxon>
        <taxon>Kiritimatiellota</taxon>
        <taxon>Kiritimatiellia</taxon>
        <taxon>Kiritimatiellales</taxon>
        <taxon>Pontiellaceae</taxon>
        <taxon>Pontiella</taxon>
    </lineage>
</organism>
<keyword evidence="2" id="KW-1185">Reference proteome</keyword>
<proteinExistence type="predicted"/>
<dbReference type="RefSeq" id="WP_222847396.1">
    <property type="nucleotide sequence ID" value="NZ_CAAHFG010000005.1"/>
</dbReference>
<gene>
    <name evidence="1" type="ORF">PDESU_06541</name>
</gene>
<dbReference type="Proteomes" id="UP000366872">
    <property type="component" value="Unassembled WGS sequence"/>
</dbReference>